<feature type="compositionally biased region" description="Polar residues" evidence="1">
    <location>
        <begin position="384"/>
        <end position="395"/>
    </location>
</feature>
<proteinExistence type="predicted"/>
<protein>
    <recommendedName>
        <fullName evidence="2">LysM domain-containing protein</fullName>
    </recommendedName>
</protein>
<feature type="region of interest" description="Disordered" evidence="1">
    <location>
        <begin position="312"/>
        <end position="343"/>
    </location>
</feature>
<feature type="compositionally biased region" description="Basic and acidic residues" evidence="1">
    <location>
        <begin position="152"/>
        <end position="161"/>
    </location>
</feature>
<dbReference type="KEGG" id="psco:LY89DRAFT_684887"/>
<dbReference type="OrthoDB" id="2192830at2759"/>
<dbReference type="Gene3D" id="3.10.350.10">
    <property type="entry name" value="LysM domain"/>
    <property type="match status" value="1"/>
</dbReference>
<accession>A0A194X9L8</accession>
<dbReference type="EMBL" id="KQ947415">
    <property type="protein sequence ID" value="KUJ16861.1"/>
    <property type="molecule type" value="Genomic_DNA"/>
</dbReference>
<dbReference type="InterPro" id="IPR045030">
    <property type="entry name" value="LYSM1-4"/>
</dbReference>
<dbReference type="CDD" id="cd00118">
    <property type="entry name" value="LysM"/>
    <property type="match status" value="1"/>
</dbReference>
<feature type="compositionally biased region" description="Low complexity" evidence="1">
    <location>
        <begin position="413"/>
        <end position="422"/>
    </location>
</feature>
<feature type="compositionally biased region" description="Polar residues" evidence="1">
    <location>
        <begin position="7"/>
        <end position="20"/>
    </location>
</feature>
<dbReference type="InParanoid" id="A0A194X9L8"/>
<dbReference type="Proteomes" id="UP000070700">
    <property type="component" value="Unassembled WGS sequence"/>
</dbReference>
<dbReference type="InterPro" id="IPR036779">
    <property type="entry name" value="LysM_dom_sf"/>
</dbReference>
<dbReference type="SMART" id="SM00257">
    <property type="entry name" value="LysM"/>
    <property type="match status" value="1"/>
</dbReference>
<feature type="compositionally biased region" description="Basic and acidic residues" evidence="1">
    <location>
        <begin position="196"/>
        <end position="209"/>
    </location>
</feature>
<feature type="region of interest" description="Disordered" evidence="1">
    <location>
        <begin position="589"/>
        <end position="637"/>
    </location>
</feature>
<feature type="region of interest" description="Disordered" evidence="1">
    <location>
        <begin position="196"/>
        <end position="231"/>
    </location>
</feature>
<sequence length="637" mass="67157">MIPSRPPSETNTDAARNSSVPRIAGGGDSSIRPRNRRLISTEQELVSTSATSTPGGSRAVSPLPAKHPSRSVPRNAGGRADKNGNGGLLAPSGSSSRKGGGSLVGGKGLWDPPGWMSSWNALQGLASSVLGGEAEDPVTGRAGTATGKKPRREGAGRKKIPEQWGPPEPATQRQKDGGIGWGSTEEMQAEVRARKMRGVLEGREEERSILDTNGNYKRRSSTEEQRPGSSQEDDFALVYIHHVQKQDTLQGVVLKYNCKPEVFRKANRLWPNDTIQIRETVILPVDACAVKGRPCEAPSLDQGVDLLAPTPVTEDPFSNGGTWPGASSPYNNGTSAERPEDNDNPWVHVRWVLLDASPNAKPVEIARMPRKTLGYFPPRRRKSQATISTVSTPRGSTEFPRIAQTISNDLPGSTSSTPRRTSNLGPRPSQPVTTVGSYFPPQRSSTRPRRESVGEAADRLGWMRGPGGVGTFATNVRRPGPAQDGLNAWAKKHIPGLAIDGMSSSSILGAETAHFGFGDELASIAEGPGTVNGAAVTNSGIGNLTPGGLGLENAAAAIEGWVRRLATKTPGTPKGGGRIDAPDLIELLDGTGSDDGRGFELSPGRIRSSTPIGTGREDLDGVIRGRATAGAKGGKSD</sequence>
<dbReference type="InterPro" id="IPR018392">
    <property type="entry name" value="LysM"/>
</dbReference>
<dbReference type="PANTHER" id="PTHR20932">
    <property type="entry name" value="LYSM AND PUTATIVE PEPTIDOGLYCAN-BINDING DOMAIN-CONTAINING PROTEIN"/>
    <property type="match status" value="1"/>
</dbReference>
<dbReference type="AlphaFoldDB" id="A0A194X9L8"/>
<reference evidence="3 4" key="1">
    <citation type="submission" date="2015-10" db="EMBL/GenBank/DDBJ databases">
        <title>Full genome of DAOMC 229536 Phialocephala scopiformis, a fungal endophyte of spruce producing the potent anti-insectan compound rugulosin.</title>
        <authorList>
            <consortium name="DOE Joint Genome Institute"/>
            <person name="Walker A.K."/>
            <person name="Frasz S.L."/>
            <person name="Seifert K.A."/>
            <person name="Miller J.D."/>
            <person name="Mondo S.J."/>
            <person name="Labutti K."/>
            <person name="Lipzen A."/>
            <person name="Dockter R."/>
            <person name="Kennedy M."/>
            <person name="Grigoriev I.V."/>
            <person name="Spatafora J.W."/>
        </authorList>
    </citation>
    <scope>NUCLEOTIDE SEQUENCE [LARGE SCALE GENOMIC DNA]</scope>
    <source>
        <strain evidence="3 4">CBS 120377</strain>
    </source>
</reference>
<organism evidence="3 4">
    <name type="scientific">Mollisia scopiformis</name>
    <name type="common">Conifer needle endophyte fungus</name>
    <name type="synonym">Phialocephala scopiformis</name>
    <dbReference type="NCBI Taxonomy" id="149040"/>
    <lineage>
        <taxon>Eukaryota</taxon>
        <taxon>Fungi</taxon>
        <taxon>Dikarya</taxon>
        <taxon>Ascomycota</taxon>
        <taxon>Pezizomycotina</taxon>
        <taxon>Leotiomycetes</taxon>
        <taxon>Helotiales</taxon>
        <taxon>Mollisiaceae</taxon>
        <taxon>Mollisia</taxon>
    </lineage>
</organism>
<feature type="region of interest" description="Disordered" evidence="1">
    <location>
        <begin position="1"/>
        <end position="118"/>
    </location>
</feature>
<dbReference type="RefSeq" id="XP_018071216.1">
    <property type="nucleotide sequence ID" value="XM_018214981.1"/>
</dbReference>
<feature type="compositionally biased region" description="Gly residues" evidence="1">
    <location>
        <begin position="98"/>
        <end position="108"/>
    </location>
</feature>
<feature type="region of interest" description="Disordered" evidence="1">
    <location>
        <begin position="132"/>
        <end position="181"/>
    </location>
</feature>
<evidence type="ECO:0000259" key="2">
    <source>
        <dbReference type="PROSITE" id="PS51782"/>
    </source>
</evidence>
<evidence type="ECO:0000313" key="3">
    <source>
        <dbReference type="EMBL" id="KUJ16861.1"/>
    </source>
</evidence>
<dbReference type="PANTHER" id="PTHR20932:SF8">
    <property type="entry name" value="LD22649P"/>
    <property type="match status" value="1"/>
</dbReference>
<dbReference type="GeneID" id="28824707"/>
<gene>
    <name evidence="3" type="ORF">LY89DRAFT_684887</name>
</gene>
<feature type="compositionally biased region" description="Polar residues" evidence="1">
    <location>
        <begin position="38"/>
        <end position="55"/>
    </location>
</feature>
<dbReference type="PROSITE" id="PS51782">
    <property type="entry name" value="LYSM"/>
    <property type="match status" value="1"/>
</dbReference>
<feature type="region of interest" description="Disordered" evidence="1">
    <location>
        <begin position="374"/>
        <end position="454"/>
    </location>
</feature>
<name>A0A194X9L8_MOLSC</name>
<evidence type="ECO:0000313" key="4">
    <source>
        <dbReference type="Proteomes" id="UP000070700"/>
    </source>
</evidence>
<feature type="domain" description="LysM" evidence="2">
    <location>
        <begin position="239"/>
        <end position="283"/>
    </location>
</feature>
<keyword evidence="4" id="KW-1185">Reference proteome</keyword>
<evidence type="ECO:0000256" key="1">
    <source>
        <dbReference type="SAM" id="MobiDB-lite"/>
    </source>
</evidence>